<dbReference type="EMBL" id="KL596704">
    <property type="protein sequence ID" value="KER28220.1"/>
    <property type="molecule type" value="Genomic_DNA"/>
</dbReference>
<dbReference type="InterPro" id="IPR038294">
    <property type="entry name" value="SLBP_RNA_bind_sf"/>
</dbReference>
<keyword evidence="2" id="KW-0694">RNA-binding</keyword>
<organism evidence="5 6">
    <name type="scientific">Opisthorchis viverrini</name>
    <name type="common">Southeast Asian liver fluke</name>
    <dbReference type="NCBI Taxonomy" id="6198"/>
    <lineage>
        <taxon>Eukaryota</taxon>
        <taxon>Metazoa</taxon>
        <taxon>Spiralia</taxon>
        <taxon>Lophotrochozoa</taxon>
        <taxon>Platyhelminthes</taxon>
        <taxon>Trematoda</taxon>
        <taxon>Digenea</taxon>
        <taxon>Opisthorchiida</taxon>
        <taxon>Opisthorchiata</taxon>
        <taxon>Opisthorchiidae</taxon>
        <taxon>Opisthorchis</taxon>
    </lineage>
</organism>
<dbReference type="PANTHER" id="PTHR17408">
    <property type="entry name" value="HISTONE RNA HAIRPIN-BINDING PROTEIN"/>
    <property type="match status" value="1"/>
</dbReference>
<feature type="compositionally biased region" description="Polar residues" evidence="3">
    <location>
        <begin position="205"/>
        <end position="225"/>
    </location>
</feature>
<dbReference type="Proteomes" id="UP000054324">
    <property type="component" value="Unassembled WGS sequence"/>
</dbReference>
<feature type="domain" description="Histone RNA hairpin-binding protein RNA-binding" evidence="4">
    <location>
        <begin position="383"/>
        <end position="446"/>
    </location>
</feature>
<gene>
    <name evidence="5" type="ORF">T265_04896</name>
</gene>
<dbReference type="PANTHER" id="PTHR17408:SF0">
    <property type="entry name" value="HISTONE RNA HAIRPIN-BINDING PROTEIN"/>
    <property type="match status" value="1"/>
</dbReference>
<accession>A0A074ZY45</accession>
<dbReference type="GeneID" id="20319078"/>
<dbReference type="KEGG" id="ovi:T265_04896"/>
<dbReference type="Gene3D" id="3.30.40.10">
    <property type="entry name" value="Zinc/RING finger domain, C3HC4 (zinc finger)"/>
    <property type="match status" value="1"/>
</dbReference>
<dbReference type="FunFam" id="1.10.8.1120:FF:000001">
    <property type="entry name" value="Histone RNA hairpin-binding protein-like"/>
    <property type="match status" value="1"/>
</dbReference>
<dbReference type="GO" id="GO:0051028">
    <property type="term" value="P:mRNA transport"/>
    <property type="evidence" value="ECO:0007669"/>
    <property type="project" value="TreeGrafter"/>
</dbReference>
<sequence>MQCHACKAWWHFTCTGLQDDQISRLANSPDPFVCASCLYVKGAMHTAAKRRVPRNGTQSPVQMPKDHCQCSALIGILDAKIERLSKALEDSGAKNAATWAKVDKELSSLNQYLAMSIPGPMAEKKVIQLSDAAIKTATASLVDRHLMEIRLIIWGSFSGKITPAKLAQSILSKPDQSLHAEWLRRKGSVHYLSFNILSVAAKDGSSGTSTVKQEMKSNLESSAHVSESRSRRATLPNFGKKSMRMSTPVRDCGSSPRYRTRHRSRQETTSEHDRSHSIASSIGSKRRFHPDYDPFIEIRRAKERLERYRNKDDWSADMLLSDDADEDLHRYEEKLKRRLRERIVTIQRGLPSGSFSMFGLHCLSFRLKGSLMEPIELERRQLELLRRQKDIDMGKVTDRYAEYVLSVPKPERERYHPRTPNKFRKVSRRAWDGMIRKWRKHLHNFEDLNFEESWRSLASSYVSGQSTPDRSLSGASSDHEGENIAPIDAPSVCLSTEFKNIHKLTNSPTLRCGTRSKSFLYPQVKPEDEEDTLQAHPKASRGDTSRSPFRRSRVENTDDDDTLSAMPVWSAGSPGVERRLTRSSHPRSSVGPNPEAIHSGLTNDMGDFYHVTSGSSQKRSSAHLNKSKDAEKPDPTSVDITDMTAFPKLRSGSPVGIASPSKRAKRGILSENGLSGPSSCLFGGSSQRT</sequence>
<dbReference type="InterPro" id="IPR011011">
    <property type="entry name" value="Znf_FYVE_PHD"/>
</dbReference>
<evidence type="ECO:0000259" key="4">
    <source>
        <dbReference type="Pfam" id="PF15247"/>
    </source>
</evidence>
<dbReference type="SUPFAM" id="SSF57903">
    <property type="entry name" value="FYVE/PHD zinc finger"/>
    <property type="match status" value="1"/>
</dbReference>
<dbReference type="Pfam" id="PF15247">
    <property type="entry name" value="SLBP_RNA_bind"/>
    <property type="match status" value="1"/>
</dbReference>
<dbReference type="STRING" id="6198.A0A074ZY45"/>
<dbReference type="InterPro" id="IPR026502">
    <property type="entry name" value="SLBP1/SLBP2"/>
</dbReference>
<feature type="compositionally biased region" description="Basic and acidic residues" evidence="3">
    <location>
        <begin position="265"/>
        <end position="276"/>
    </location>
</feature>
<evidence type="ECO:0000256" key="3">
    <source>
        <dbReference type="SAM" id="MobiDB-lite"/>
    </source>
</evidence>
<keyword evidence="6" id="KW-1185">Reference proteome</keyword>
<dbReference type="GO" id="GO:0071207">
    <property type="term" value="F:histone pre-mRNA stem-loop binding"/>
    <property type="evidence" value="ECO:0007669"/>
    <property type="project" value="TreeGrafter"/>
</dbReference>
<feature type="region of interest" description="Disordered" evidence="3">
    <location>
        <begin position="524"/>
        <end position="689"/>
    </location>
</feature>
<feature type="region of interest" description="Disordered" evidence="3">
    <location>
        <begin position="465"/>
        <end position="484"/>
    </location>
</feature>
<dbReference type="GO" id="GO:0071204">
    <property type="term" value="C:histone pre-mRNA 3'end processing complex"/>
    <property type="evidence" value="ECO:0007669"/>
    <property type="project" value="TreeGrafter"/>
</dbReference>
<dbReference type="CTD" id="20319078"/>
<dbReference type="GO" id="GO:0003729">
    <property type="term" value="F:mRNA binding"/>
    <property type="evidence" value="ECO:0007669"/>
    <property type="project" value="InterPro"/>
</dbReference>
<dbReference type="InterPro" id="IPR029344">
    <property type="entry name" value="SLBP_RNA_bind"/>
</dbReference>
<evidence type="ECO:0000313" key="5">
    <source>
        <dbReference type="EMBL" id="KER28220.1"/>
    </source>
</evidence>
<dbReference type="Gene3D" id="1.10.8.1120">
    <property type="entry name" value="Histone RNA hairpin-binding protein RNA-binding domain"/>
    <property type="match status" value="1"/>
</dbReference>
<reference evidence="5 6" key="1">
    <citation type="submission" date="2013-11" db="EMBL/GenBank/DDBJ databases">
        <title>Opisthorchis viverrini - life in the bile duct.</title>
        <authorList>
            <person name="Young N.D."/>
            <person name="Nagarajan N."/>
            <person name="Lin S.J."/>
            <person name="Korhonen P.K."/>
            <person name="Jex A.R."/>
            <person name="Hall R.S."/>
            <person name="Safavi-Hemami H."/>
            <person name="Kaewkong W."/>
            <person name="Bertrand D."/>
            <person name="Gao S."/>
            <person name="Seet Q."/>
            <person name="Wongkham S."/>
            <person name="Teh B.T."/>
            <person name="Wongkham C."/>
            <person name="Intapan P.M."/>
            <person name="Maleewong W."/>
            <person name="Yang X."/>
            <person name="Hu M."/>
            <person name="Wang Z."/>
            <person name="Hofmann A."/>
            <person name="Sternberg P.W."/>
            <person name="Tan P."/>
            <person name="Wang J."/>
            <person name="Gasser R.B."/>
        </authorList>
    </citation>
    <scope>NUCLEOTIDE SEQUENCE [LARGE SCALE GENOMIC DNA]</scope>
</reference>
<feature type="compositionally biased region" description="Polar residues" evidence="3">
    <location>
        <begin position="612"/>
        <end position="624"/>
    </location>
</feature>
<dbReference type="OrthoDB" id="265795at2759"/>
<evidence type="ECO:0000256" key="2">
    <source>
        <dbReference type="ARBA" id="ARBA00022884"/>
    </source>
</evidence>
<dbReference type="RefSeq" id="XP_009168020.1">
    <property type="nucleotide sequence ID" value="XM_009169756.1"/>
</dbReference>
<evidence type="ECO:0000313" key="6">
    <source>
        <dbReference type="Proteomes" id="UP000054324"/>
    </source>
</evidence>
<dbReference type="AlphaFoldDB" id="A0A074ZY45"/>
<name>A0A074ZY45_OPIVI</name>
<dbReference type="InterPro" id="IPR013083">
    <property type="entry name" value="Znf_RING/FYVE/PHD"/>
</dbReference>
<comment type="similarity">
    <text evidence="1">Belongs to the SLBP family.</text>
</comment>
<feature type="compositionally biased region" description="Polar residues" evidence="3">
    <location>
        <begin position="672"/>
        <end position="689"/>
    </location>
</feature>
<evidence type="ECO:0000256" key="1">
    <source>
        <dbReference type="ARBA" id="ARBA00006151"/>
    </source>
</evidence>
<proteinExistence type="inferred from homology"/>
<dbReference type="GO" id="GO:0006398">
    <property type="term" value="P:mRNA 3'-end processing by stem-loop binding and cleavage"/>
    <property type="evidence" value="ECO:0007669"/>
    <property type="project" value="TreeGrafter"/>
</dbReference>
<dbReference type="GO" id="GO:0005737">
    <property type="term" value="C:cytoplasm"/>
    <property type="evidence" value="ECO:0007669"/>
    <property type="project" value="TreeGrafter"/>
</dbReference>
<feature type="region of interest" description="Disordered" evidence="3">
    <location>
        <begin position="203"/>
        <end position="286"/>
    </location>
</feature>
<feature type="compositionally biased region" description="Polar residues" evidence="3">
    <location>
        <begin position="465"/>
        <end position="476"/>
    </location>
</feature>
<protein>
    <recommendedName>
        <fullName evidence="4">Histone RNA hairpin-binding protein RNA-binding domain-containing protein</fullName>
    </recommendedName>
</protein>